<reference evidence="2" key="1">
    <citation type="submission" date="2022-03" db="EMBL/GenBank/DDBJ databases">
        <authorList>
            <person name="Tunstrom K."/>
        </authorList>
    </citation>
    <scope>NUCLEOTIDE SEQUENCE</scope>
</reference>
<evidence type="ECO:0000313" key="3">
    <source>
        <dbReference type="Proteomes" id="UP001153954"/>
    </source>
</evidence>
<gene>
    <name evidence="2" type="ORF">EEDITHA_LOCUS15031</name>
</gene>
<evidence type="ECO:0000313" key="2">
    <source>
        <dbReference type="EMBL" id="CAH2100128.1"/>
    </source>
</evidence>
<dbReference type="InterPro" id="IPR025476">
    <property type="entry name" value="Helitron_helicase-like"/>
</dbReference>
<proteinExistence type="predicted"/>
<name>A0AAU9UQ76_EUPED</name>
<feature type="domain" description="Helitron helicase-like" evidence="1">
    <location>
        <begin position="1"/>
        <end position="72"/>
    </location>
</feature>
<dbReference type="Proteomes" id="UP001153954">
    <property type="component" value="Unassembled WGS sequence"/>
</dbReference>
<organism evidence="2 3">
    <name type="scientific">Euphydryas editha</name>
    <name type="common">Edith's checkerspot</name>
    <dbReference type="NCBI Taxonomy" id="104508"/>
    <lineage>
        <taxon>Eukaryota</taxon>
        <taxon>Metazoa</taxon>
        <taxon>Ecdysozoa</taxon>
        <taxon>Arthropoda</taxon>
        <taxon>Hexapoda</taxon>
        <taxon>Insecta</taxon>
        <taxon>Pterygota</taxon>
        <taxon>Neoptera</taxon>
        <taxon>Endopterygota</taxon>
        <taxon>Lepidoptera</taxon>
        <taxon>Glossata</taxon>
        <taxon>Ditrysia</taxon>
        <taxon>Papilionoidea</taxon>
        <taxon>Nymphalidae</taxon>
        <taxon>Nymphalinae</taxon>
        <taxon>Euphydryas</taxon>
    </lineage>
</organism>
<dbReference type="AlphaFoldDB" id="A0AAU9UQ76"/>
<evidence type="ECO:0000259" key="1">
    <source>
        <dbReference type="Pfam" id="PF14214"/>
    </source>
</evidence>
<keyword evidence="3" id="KW-1185">Reference proteome</keyword>
<comment type="caution">
    <text evidence="2">The sequence shown here is derived from an EMBL/GenBank/DDBJ whole genome shotgun (WGS) entry which is preliminary data.</text>
</comment>
<dbReference type="Pfam" id="PF14214">
    <property type="entry name" value="Helitron_like_N"/>
    <property type="match status" value="1"/>
</dbReference>
<accession>A0AAU9UQ76</accession>
<sequence>MYAKIETERLVYIRSNQRQLRAEEYVDLRDAMQQDNDMVNMGRLVILPSSFTGGPRYMHERTQDAFCYITFLEKCCVICIVLSGGLPHAHILLWLKDKVRPNDIDSSIRAEIPDPIADPVLYDIVKTHMIHGPCGAFNGNAPCIQDGRCTKRYPKSLSG</sequence>
<protein>
    <recommendedName>
        <fullName evidence="1">Helitron helicase-like domain-containing protein</fullName>
    </recommendedName>
</protein>
<dbReference type="EMBL" id="CAKOGL010000022">
    <property type="protein sequence ID" value="CAH2100128.1"/>
    <property type="molecule type" value="Genomic_DNA"/>
</dbReference>